<dbReference type="OrthoDB" id="9775607at2"/>
<dbReference type="RefSeq" id="WP_147848995.1">
    <property type="nucleotide sequence ID" value="NZ_VDUZ01000025.1"/>
</dbReference>
<dbReference type="GO" id="GO:0016812">
    <property type="term" value="F:hydrolase activity, acting on carbon-nitrogen (but not peptide) bonds, in cyclic amides"/>
    <property type="evidence" value="ECO:0007669"/>
    <property type="project" value="TreeGrafter"/>
</dbReference>
<name>A0A5C8PI32_9HYPH</name>
<organism evidence="2 3">
    <name type="scientific">Vineibacter terrae</name>
    <dbReference type="NCBI Taxonomy" id="2586908"/>
    <lineage>
        <taxon>Bacteria</taxon>
        <taxon>Pseudomonadati</taxon>
        <taxon>Pseudomonadota</taxon>
        <taxon>Alphaproteobacteria</taxon>
        <taxon>Hyphomicrobiales</taxon>
        <taxon>Vineibacter</taxon>
    </lineage>
</organism>
<protein>
    <submittedName>
        <fullName evidence="2">Amidohydrolase family protein</fullName>
    </submittedName>
</protein>
<dbReference type="InterPro" id="IPR013108">
    <property type="entry name" value="Amidohydro_3"/>
</dbReference>
<dbReference type="Gene3D" id="3.20.20.140">
    <property type="entry name" value="Metal-dependent hydrolases"/>
    <property type="match status" value="2"/>
</dbReference>
<dbReference type="PANTHER" id="PTHR11647:SF1">
    <property type="entry name" value="COLLAPSIN RESPONSE MEDIATOR PROTEIN"/>
    <property type="match status" value="1"/>
</dbReference>
<dbReference type="Proteomes" id="UP000321638">
    <property type="component" value="Unassembled WGS sequence"/>
</dbReference>
<comment type="caution">
    <text evidence="2">The sequence shown here is derived from an EMBL/GenBank/DDBJ whole genome shotgun (WGS) entry which is preliminary data.</text>
</comment>
<dbReference type="AlphaFoldDB" id="A0A5C8PI32"/>
<sequence>MSTDPSLVIRGGTIVDGSGAAPFEGDVAVAGGRIVAVERRIAAKGAEEIDARGKVVAPGFVDIHTHYDGQVTWSNRITPSSLHGVSTVVMGNCGVGFAPCKRTDHELLIRLMEGVEDIPEPVLTAGLPWTWESFADYLGSLEARSYDIDIAAQLPHAALRVYVMGERGANREPATADDRQAMRRLAAQAMRDGALGFATSRTINHRASDGRHIPTLTAEEAELTDIALGLKDAGRGVLQVVSDLRDLEGEFAMLRRLVQQSGRPLSISLAQTDRAPHRWRKTLDLIERASNDGLPIKAQVCGRPVGLLLGFELSRNPFFTHPTYRKLAHLPLKERVVELGKPEVRAAILAEQPADDRDVLMRIGNYDKIFLLGDPPDYEQPPENSLAGIAQRTGRRPEEIAYDALLERDGTGMLYVPFLNYSDGDLEAARAMLTHRDTIPGLGDGGAHCGIICDASFSTYMLTHWARDRRRGERLPIEWVVSAQARETAEAVGLRDRGVLKPGYKADINVIDFDRLTLHAPEVVYDLPTGGRRLTQRAEGYEAAIISGVITQRGGVATGALPGRLVRGAQTA</sequence>
<gene>
    <name evidence="2" type="ORF">FHP25_21335</name>
</gene>
<dbReference type="CDD" id="cd01297">
    <property type="entry name" value="D-aminoacylase"/>
    <property type="match status" value="1"/>
</dbReference>
<evidence type="ECO:0000259" key="1">
    <source>
        <dbReference type="Pfam" id="PF07969"/>
    </source>
</evidence>
<dbReference type="InterPro" id="IPR011059">
    <property type="entry name" value="Metal-dep_hydrolase_composite"/>
</dbReference>
<evidence type="ECO:0000313" key="3">
    <source>
        <dbReference type="Proteomes" id="UP000321638"/>
    </source>
</evidence>
<reference evidence="2 3" key="1">
    <citation type="submission" date="2019-06" db="EMBL/GenBank/DDBJ databases">
        <title>New taxonomy in bacterial strain CC-CFT640, isolated from vineyard.</title>
        <authorList>
            <person name="Lin S.-Y."/>
            <person name="Tsai C.-F."/>
            <person name="Young C.-C."/>
        </authorList>
    </citation>
    <scope>NUCLEOTIDE SEQUENCE [LARGE SCALE GENOMIC DNA]</scope>
    <source>
        <strain evidence="2 3">CC-CFT640</strain>
    </source>
</reference>
<dbReference type="PANTHER" id="PTHR11647">
    <property type="entry name" value="HYDRANTOINASE/DIHYDROPYRIMIDINASE FAMILY MEMBER"/>
    <property type="match status" value="1"/>
</dbReference>
<evidence type="ECO:0000313" key="2">
    <source>
        <dbReference type="EMBL" id="TXL73474.1"/>
    </source>
</evidence>
<dbReference type="EMBL" id="VDUZ01000025">
    <property type="protein sequence ID" value="TXL73474.1"/>
    <property type="molecule type" value="Genomic_DNA"/>
</dbReference>
<dbReference type="InterPro" id="IPR032466">
    <property type="entry name" value="Metal_Hydrolase"/>
</dbReference>
<dbReference type="GO" id="GO:0005829">
    <property type="term" value="C:cytosol"/>
    <property type="evidence" value="ECO:0007669"/>
    <property type="project" value="TreeGrafter"/>
</dbReference>
<dbReference type="SUPFAM" id="SSF51556">
    <property type="entry name" value="Metallo-dependent hydrolases"/>
    <property type="match status" value="1"/>
</dbReference>
<keyword evidence="2" id="KW-0378">Hydrolase</keyword>
<dbReference type="SUPFAM" id="SSF51338">
    <property type="entry name" value="Composite domain of metallo-dependent hydrolases"/>
    <property type="match status" value="2"/>
</dbReference>
<keyword evidence="3" id="KW-1185">Reference proteome</keyword>
<dbReference type="InterPro" id="IPR050378">
    <property type="entry name" value="Metallo-dep_Hydrolases_sf"/>
</dbReference>
<accession>A0A5C8PI32</accession>
<dbReference type="Pfam" id="PF07969">
    <property type="entry name" value="Amidohydro_3"/>
    <property type="match status" value="1"/>
</dbReference>
<dbReference type="Gene3D" id="2.30.40.10">
    <property type="entry name" value="Urease, subunit C, domain 1"/>
    <property type="match status" value="1"/>
</dbReference>
<feature type="domain" description="Amidohydrolase 3" evidence="1">
    <location>
        <begin position="47"/>
        <end position="549"/>
    </location>
</feature>
<proteinExistence type="predicted"/>